<dbReference type="InParanoid" id="G3AUZ1"/>
<dbReference type="STRING" id="619300.G3AUZ1"/>
<dbReference type="Pfam" id="PF09295">
    <property type="entry name" value="ChAPs"/>
    <property type="match status" value="1"/>
</dbReference>
<gene>
    <name evidence="1" type="ORF">SPAPADRAFT_73313</name>
</gene>
<dbReference type="InterPro" id="IPR011990">
    <property type="entry name" value="TPR-like_helical_dom_sf"/>
</dbReference>
<dbReference type="GO" id="GO:0006893">
    <property type="term" value="P:Golgi to plasma membrane transport"/>
    <property type="evidence" value="ECO:0007669"/>
    <property type="project" value="TreeGrafter"/>
</dbReference>
<dbReference type="GeneID" id="18875477"/>
<dbReference type="GO" id="GO:0034044">
    <property type="term" value="C:exomer complex"/>
    <property type="evidence" value="ECO:0007669"/>
    <property type="project" value="UniProtKB-ARBA"/>
</dbReference>
<dbReference type="HOGENOM" id="CLU_014275_0_0_1"/>
<dbReference type="RefSeq" id="XP_007377614.1">
    <property type="nucleotide sequence ID" value="XM_007377552.1"/>
</dbReference>
<organism evidence="2">
    <name type="scientific">Spathaspora passalidarum (strain NRRL Y-27907 / 11-Y1)</name>
    <dbReference type="NCBI Taxonomy" id="619300"/>
    <lineage>
        <taxon>Eukaryota</taxon>
        <taxon>Fungi</taxon>
        <taxon>Dikarya</taxon>
        <taxon>Ascomycota</taxon>
        <taxon>Saccharomycotina</taxon>
        <taxon>Pichiomycetes</taxon>
        <taxon>Debaryomycetaceae</taxon>
        <taxon>Spathaspora</taxon>
    </lineage>
</organism>
<dbReference type="Proteomes" id="UP000000709">
    <property type="component" value="Unassembled WGS sequence"/>
</dbReference>
<dbReference type="eggNOG" id="ENOG502QRF3">
    <property type="taxonomic scope" value="Eukaryota"/>
</dbReference>
<dbReference type="Gene3D" id="1.25.40.10">
    <property type="entry name" value="Tetratricopeptide repeat domain"/>
    <property type="match status" value="2"/>
</dbReference>
<dbReference type="AlphaFoldDB" id="G3AUZ1"/>
<dbReference type="OMA" id="RKSTWGR"/>
<protein>
    <submittedName>
        <fullName evidence="1">Uncharacterized protein</fullName>
    </submittedName>
</protein>
<keyword evidence="2" id="KW-1185">Reference proteome</keyword>
<dbReference type="EMBL" id="GL996506">
    <property type="protein sequence ID" value="EGW29848.1"/>
    <property type="molecule type" value="Genomic_DNA"/>
</dbReference>
<sequence length="833" mass="95052">MSPSIPNATLRSLAARTKFLQLKHNSQSASINCGPSDLVHRAIYAGSRSALYHHLDFKGEKSESTRTVDDDGYVGYYHYVNGIRFEALADDIEEYVVELLALKKNEEGKRDIIVSYCSYNMFHRSDFRARFVIQPASAGSTLPVTIDKSYQVIPIGDNRKTVSYNNGTINQLSPGYWEELRASHLIRLFHQIDNPESQLAGTVNYTNFIDTFDSLITSVKILIKYLPRASMSGTRAGYGTPTACGNKGDLVYKTSHYRNKLVDALLRLVSLDLTGEIVDIAISEIRQRFYQGATNGPYDYVILRLLKNKRGGDNGELEYLALIHSSINYHGLYTTQSGLILLDQVNFLICKNRCDIALPIAKKCVLILPLDFDCWYYLALCYILTEDYSQALLVINSLPVNIQPSREFESNGFTGGIKDFFINSFLVRLNHSMQDEEVISEKSFNDFFPNPKVKPYKSGNYDVDEASISKMWHDLFLFNPHLRHPIVGHYFAQSSLVNSSPLEIASVDTALIKIYGPGSVKNALASQSEGVGHSSMTKFMRKSVWGRSYDLLSMMIAVIGWDEVIALKEKVFKRNETEESLDEYTVDHSSPVEKLVQCEPWLEQLFVIIYEDLRVLMISISNNQSQQRSALEWAILGSIGWNVKYNLRESISSIVTSVIGANVEGGFDYFGIVQLLEIYDEFVLSDVNDSFIDVIGDDYDGLMFSNKMILKCWGKLGTIDSLVEEYLSLDFVLLCMIKLLSWNVRWYQYVPDYRIIKVLTKLLVQYDSVYIMTRIKIIFEQNKKHQTNKRKFSLGGLLKSKVEEPKEQYEFDKDDTIFDYMERVINWIDSLKQ</sequence>
<reference evidence="1 2" key="1">
    <citation type="journal article" date="2011" name="Proc. Natl. Acad. Sci. U.S.A.">
        <title>Comparative genomics of xylose-fermenting fungi for enhanced biofuel production.</title>
        <authorList>
            <person name="Wohlbach D.J."/>
            <person name="Kuo A."/>
            <person name="Sato T.K."/>
            <person name="Potts K.M."/>
            <person name="Salamov A.A."/>
            <person name="LaButti K.M."/>
            <person name="Sun H."/>
            <person name="Clum A."/>
            <person name="Pangilinan J.L."/>
            <person name="Lindquist E.A."/>
            <person name="Lucas S."/>
            <person name="Lapidus A."/>
            <person name="Jin M."/>
            <person name="Gunawan C."/>
            <person name="Balan V."/>
            <person name="Dale B.E."/>
            <person name="Jeffries T.W."/>
            <person name="Zinkel R."/>
            <person name="Barry K.W."/>
            <person name="Grigoriev I.V."/>
            <person name="Gasch A.P."/>
        </authorList>
    </citation>
    <scope>NUCLEOTIDE SEQUENCE [LARGE SCALE GENOMIC DNA]</scope>
    <source>
        <strain evidence="2">NRRL Y-27907 / 11-Y1</strain>
    </source>
</reference>
<proteinExistence type="predicted"/>
<dbReference type="SUPFAM" id="SSF48452">
    <property type="entry name" value="TPR-like"/>
    <property type="match status" value="1"/>
</dbReference>
<dbReference type="KEGG" id="spaa:SPAPADRAFT_73313"/>
<evidence type="ECO:0000313" key="2">
    <source>
        <dbReference type="Proteomes" id="UP000000709"/>
    </source>
</evidence>
<dbReference type="PANTHER" id="PTHR31975">
    <property type="entry name" value="BUD SITE SELECTION PROTEIN 7-RELATED"/>
    <property type="match status" value="1"/>
</dbReference>
<dbReference type="PANTHER" id="PTHR31975:SF1">
    <property type="entry name" value="BUD SITE SELECTION PROTEIN 7-RELATED"/>
    <property type="match status" value="1"/>
</dbReference>
<dbReference type="OrthoDB" id="434695at2759"/>
<accession>G3AUZ1</accession>
<dbReference type="InterPro" id="IPR015374">
    <property type="entry name" value="ChAPs"/>
</dbReference>
<evidence type="ECO:0000313" key="1">
    <source>
        <dbReference type="EMBL" id="EGW29848.1"/>
    </source>
</evidence>
<name>G3AUZ1_SPAPN</name>